<sequence>MSDYEIRRYQVVDDGFLPQQMPPLLRQIYARRGVRSADELSLKASGLLHFSSLKDIAKAVELLRTALKKQRRVCICGDFDADGATSSALMVSALQAFGLETVGYRVPNRMTDGYGLSVAMVEQLTADNVDLIITVDNGIAAHDAISLARDNGIQVLVTDHHLPPAELPLADAIVNPNQQGCEFPSKNLAGVGVAFYVLLALRAALREEGIEPLPNLADWLDLVALGTVADVVPLDYNNRVLVQQGIARIRKGMSRPGIKALLEVANRDASQLAASDLGFALGPRINAAGRLDDIGLGIECLLAGESRAKQLAQQLNDLNQQRKSIETEMREHAESAVAKLRFDQGQVPDLVTLYQPDWHAGVIGIVAGRVKEQVNRPVIALANDDDNLLKGSARSVSGLHMRDLLERIHSLEPGIMERFGGHAMAAGLTLKKVNLTRFSELAEQVASEWLSEEQKQRVFWSDGELTVPQLSLDSVNTLQNAGPWGQQFPEPMFDGQFELVDQRIVGERHLKLVVRHPQGELLDGIAFNVDTQQWPARQAAVVELLYKPQLNHFRGRTNVQLLVEQIRAIR</sequence>
<feature type="domain" description="DHHA1" evidence="8">
    <location>
        <begin position="351"/>
        <end position="447"/>
    </location>
</feature>
<gene>
    <name evidence="11" type="primary">recJ</name>
    <name evidence="10" type="ORF">JHC10_06225</name>
    <name evidence="11" type="ORF">JHC11_05155</name>
</gene>
<dbReference type="Proteomes" id="UP000655994">
    <property type="component" value="Unassembled WGS sequence"/>
</dbReference>
<keyword evidence="5 11" id="KW-0269">Exonuclease</keyword>
<comment type="similarity">
    <text evidence="1">Belongs to the RecJ family.</text>
</comment>
<evidence type="ECO:0000313" key="13">
    <source>
        <dbReference type="Proteomes" id="UP000655994"/>
    </source>
</evidence>
<evidence type="ECO:0000313" key="11">
    <source>
        <dbReference type="EMBL" id="MBJ7315378.1"/>
    </source>
</evidence>
<keyword evidence="6" id="KW-0175">Coiled coil</keyword>
<evidence type="ECO:0000256" key="2">
    <source>
        <dbReference type="ARBA" id="ARBA00019841"/>
    </source>
</evidence>
<dbReference type="SUPFAM" id="SSF64182">
    <property type="entry name" value="DHH phosphoesterases"/>
    <property type="match status" value="1"/>
</dbReference>
<reference evidence="11 13" key="1">
    <citation type="submission" date="2020-09" db="EMBL/GenBank/DDBJ databases">
        <title>Draft Genomes of Bacterial Isolates from North Pond Shallow Sediments.</title>
        <authorList>
            <person name="Kiel Reese B."/>
            <person name="Mullis M."/>
            <person name="Weisend R.E."/>
        </authorList>
    </citation>
    <scope>NUCLEOTIDE SEQUENCE</scope>
    <source>
        <strain evidence="11">KJE-2</strain>
        <strain evidence="10 13">KJE-3</strain>
    </source>
</reference>
<dbReference type="GO" id="GO:0003676">
    <property type="term" value="F:nucleic acid binding"/>
    <property type="evidence" value="ECO:0007669"/>
    <property type="project" value="InterPro"/>
</dbReference>
<dbReference type="Pfam" id="PF01368">
    <property type="entry name" value="DHH"/>
    <property type="match status" value="1"/>
</dbReference>
<dbReference type="InterPro" id="IPR041122">
    <property type="entry name" value="RecJ_OB"/>
</dbReference>
<evidence type="ECO:0000313" key="12">
    <source>
        <dbReference type="Proteomes" id="UP000621390"/>
    </source>
</evidence>
<keyword evidence="13" id="KW-1185">Reference proteome</keyword>
<evidence type="ECO:0000256" key="6">
    <source>
        <dbReference type="SAM" id="Coils"/>
    </source>
</evidence>
<dbReference type="Gene3D" id="3.90.1640.30">
    <property type="match status" value="1"/>
</dbReference>
<evidence type="ECO:0000259" key="8">
    <source>
        <dbReference type="Pfam" id="PF02272"/>
    </source>
</evidence>
<dbReference type="InterPro" id="IPR004610">
    <property type="entry name" value="RecJ"/>
</dbReference>
<dbReference type="PANTHER" id="PTHR30255">
    <property type="entry name" value="SINGLE-STRANDED-DNA-SPECIFIC EXONUCLEASE RECJ"/>
    <property type="match status" value="1"/>
</dbReference>
<dbReference type="Pfam" id="PF02272">
    <property type="entry name" value="DHHA1"/>
    <property type="match status" value="1"/>
</dbReference>
<feature type="coiled-coil region" evidence="6">
    <location>
        <begin position="301"/>
        <end position="335"/>
    </location>
</feature>
<evidence type="ECO:0000256" key="5">
    <source>
        <dbReference type="ARBA" id="ARBA00022839"/>
    </source>
</evidence>
<evidence type="ECO:0000256" key="1">
    <source>
        <dbReference type="ARBA" id="ARBA00005915"/>
    </source>
</evidence>
<dbReference type="FunFam" id="3.90.1640.30:FF:000001">
    <property type="entry name" value="Single-stranded-DNA-specific exonuclease RecJ"/>
    <property type="match status" value="1"/>
</dbReference>
<dbReference type="Pfam" id="PF17768">
    <property type="entry name" value="RecJ_OB"/>
    <property type="match status" value="1"/>
</dbReference>
<name>A0A8I1KG65_9GAMM</name>
<protein>
    <recommendedName>
        <fullName evidence="2">Single-stranded-DNA-specific exonuclease RecJ</fullName>
    </recommendedName>
</protein>
<keyword evidence="3" id="KW-0540">Nuclease</keyword>
<dbReference type="NCBIfam" id="TIGR00644">
    <property type="entry name" value="recJ"/>
    <property type="match status" value="1"/>
</dbReference>
<evidence type="ECO:0000259" key="9">
    <source>
        <dbReference type="Pfam" id="PF17768"/>
    </source>
</evidence>
<dbReference type="Proteomes" id="UP000621390">
    <property type="component" value="Unassembled WGS sequence"/>
</dbReference>
<feature type="domain" description="RecJ OB" evidence="9">
    <location>
        <begin position="462"/>
        <end position="564"/>
    </location>
</feature>
<dbReference type="GO" id="GO:0008409">
    <property type="term" value="F:5'-3' exonuclease activity"/>
    <property type="evidence" value="ECO:0007669"/>
    <property type="project" value="InterPro"/>
</dbReference>
<dbReference type="InterPro" id="IPR001667">
    <property type="entry name" value="DDH_dom"/>
</dbReference>
<dbReference type="InterPro" id="IPR038763">
    <property type="entry name" value="DHH_sf"/>
</dbReference>
<evidence type="ECO:0000256" key="3">
    <source>
        <dbReference type="ARBA" id="ARBA00022722"/>
    </source>
</evidence>
<dbReference type="InterPro" id="IPR003156">
    <property type="entry name" value="DHHA1_dom"/>
</dbReference>
<comment type="caution">
    <text evidence="11">The sequence shown here is derived from an EMBL/GenBank/DDBJ whole genome shotgun (WGS) entry which is preliminary data.</text>
</comment>
<dbReference type="GO" id="GO:0006281">
    <property type="term" value="P:DNA repair"/>
    <property type="evidence" value="ECO:0007669"/>
    <property type="project" value="InterPro"/>
</dbReference>
<accession>A0A8I1KG65</accession>
<keyword evidence="4" id="KW-0378">Hydrolase</keyword>
<dbReference type="AlphaFoldDB" id="A0A8I1KG65"/>
<evidence type="ECO:0000256" key="4">
    <source>
        <dbReference type="ARBA" id="ARBA00022801"/>
    </source>
</evidence>
<dbReference type="InterPro" id="IPR051673">
    <property type="entry name" value="SSDNA_exonuclease_RecJ"/>
</dbReference>
<evidence type="ECO:0000259" key="7">
    <source>
        <dbReference type="Pfam" id="PF01368"/>
    </source>
</evidence>
<proteinExistence type="inferred from homology"/>
<dbReference type="Gene3D" id="3.10.310.30">
    <property type="match status" value="1"/>
</dbReference>
<dbReference type="EMBL" id="JAEMOS010000017">
    <property type="protein sequence ID" value="MBJ7266539.1"/>
    <property type="molecule type" value="Genomic_DNA"/>
</dbReference>
<dbReference type="EMBL" id="JAEMOP010000002">
    <property type="protein sequence ID" value="MBJ7315378.1"/>
    <property type="molecule type" value="Genomic_DNA"/>
</dbReference>
<feature type="domain" description="DDH" evidence="7">
    <location>
        <begin position="72"/>
        <end position="227"/>
    </location>
</feature>
<dbReference type="RefSeq" id="WP_199494197.1">
    <property type="nucleotide sequence ID" value="NZ_JAEMOO010000006.1"/>
</dbReference>
<dbReference type="GO" id="GO:0006310">
    <property type="term" value="P:DNA recombination"/>
    <property type="evidence" value="ECO:0007669"/>
    <property type="project" value="InterPro"/>
</dbReference>
<organism evidence="11 12">
    <name type="scientific">Idiomarina abyssalis</name>
    <dbReference type="NCBI Taxonomy" id="86102"/>
    <lineage>
        <taxon>Bacteria</taxon>
        <taxon>Pseudomonadati</taxon>
        <taxon>Pseudomonadota</taxon>
        <taxon>Gammaproteobacteria</taxon>
        <taxon>Alteromonadales</taxon>
        <taxon>Idiomarinaceae</taxon>
        <taxon>Idiomarina</taxon>
    </lineage>
</organism>
<dbReference type="PANTHER" id="PTHR30255:SF2">
    <property type="entry name" value="SINGLE-STRANDED-DNA-SPECIFIC EXONUCLEASE RECJ"/>
    <property type="match status" value="1"/>
</dbReference>
<evidence type="ECO:0000313" key="10">
    <source>
        <dbReference type="EMBL" id="MBJ7266539.1"/>
    </source>
</evidence>